<dbReference type="InterPro" id="IPR050281">
    <property type="entry name" value="Flavin_monoamine_oxidase"/>
</dbReference>
<dbReference type="EMBL" id="JAXCGZ010013467">
    <property type="protein sequence ID" value="KAK7072480.1"/>
    <property type="molecule type" value="Genomic_DNA"/>
</dbReference>
<feature type="compositionally biased region" description="Polar residues" evidence="1">
    <location>
        <begin position="1333"/>
        <end position="1360"/>
    </location>
</feature>
<evidence type="ECO:0000313" key="3">
    <source>
        <dbReference type="EMBL" id="KAK7072480.1"/>
    </source>
</evidence>
<dbReference type="PANTHER" id="PTHR10742:SF410">
    <property type="entry name" value="LYSINE-SPECIFIC HISTONE DEMETHYLASE 2"/>
    <property type="match status" value="1"/>
</dbReference>
<dbReference type="PANTHER" id="PTHR10742">
    <property type="entry name" value="FLAVIN MONOAMINE OXIDASE"/>
    <property type="match status" value="1"/>
</dbReference>
<name>A0AAN8WUC8_HALRR</name>
<dbReference type="SUPFAM" id="SSF54373">
    <property type="entry name" value="FAD-linked reductases, C-terminal domain"/>
    <property type="match status" value="1"/>
</dbReference>
<dbReference type="Pfam" id="PF01593">
    <property type="entry name" value="Amino_oxidase"/>
    <property type="match status" value="1"/>
</dbReference>
<feature type="region of interest" description="Disordered" evidence="1">
    <location>
        <begin position="1686"/>
        <end position="1786"/>
    </location>
</feature>
<feature type="region of interest" description="Disordered" evidence="1">
    <location>
        <begin position="160"/>
        <end position="186"/>
    </location>
</feature>
<feature type="compositionally biased region" description="Basic residues" evidence="1">
    <location>
        <begin position="1454"/>
        <end position="1474"/>
    </location>
</feature>
<organism evidence="3 4">
    <name type="scientific">Halocaridina rubra</name>
    <name type="common">Hawaiian red shrimp</name>
    <dbReference type="NCBI Taxonomy" id="373956"/>
    <lineage>
        <taxon>Eukaryota</taxon>
        <taxon>Metazoa</taxon>
        <taxon>Ecdysozoa</taxon>
        <taxon>Arthropoda</taxon>
        <taxon>Crustacea</taxon>
        <taxon>Multicrustacea</taxon>
        <taxon>Malacostraca</taxon>
        <taxon>Eumalacostraca</taxon>
        <taxon>Eucarida</taxon>
        <taxon>Decapoda</taxon>
        <taxon>Pleocyemata</taxon>
        <taxon>Caridea</taxon>
        <taxon>Atyoidea</taxon>
        <taxon>Atyidae</taxon>
        <taxon>Halocaridina</taxon>
    </lineage>
</organism>
<feature type="compositionally biased region" description="Basic and acidic residues" evidence="1">
    <location>
        <begin position="1715"/>
        <end position="1725"/>
    </location>
</feature>
<reference evidence="3 4" key="1">
    <citation type="submission" date="2023-11" db="EMBL/GenBank/DDBJ databases">
        <title>Halocaridina rubra genome assembly.</title>
        <authorList>
            <person name="Smith C."/>
        </authorList>
    </citation>
    <scope>NUCLEOTIDE SEQUENCE [LARGE SCALE GENOMIC DNA]</scope>
    <source>
        <strain evidence="3">EP-1</strain>
        <tissue evidence="3">Whole</tissue>
    </source>
</reference>
<feature type="compositionally biased region" description="Basic and acidic residues" evidence="1">
    <location>
        <begin position="954"/>
        <end position="992"/>
    </location>
</feature>
<feature type="region of interest" description="Disordered" evidence="1">
    <location>
        <begin position="1252"/>
        <end position="1278"/>
    </location>
</feature>
<evidence type="ECO:0000313" key="4">
    <source>
        <dbReference type="Proteomes" id="UP001381693"/>
    </source>
</evidence>
<feature type="region of interest" description="Disordered" evidence="1">
    <location>
        <begin position="1227"/>
        <end position="1246"/>
    </location>
</feature>
<protein>
    <recommendedName>
        <fullName evidence="2">Amine oxidase domain-containing protein</fullName>
    </recommendedName>
</protein>
<dbReference type="SUPFAM" id="SSF51905">
    <property type="entry name" value="FAD/NAD(P)-binding domain"/>
    <property type="match status" value="1"/>
</dbReference>
<dbReference type="Proteomes" id="UP001381693">
    <property type="component" value="Unassembled WGS sequence"/>
</dbReference>
<feature type="region of interest" description="Disordered" evidence="1">
    <location>
        <begin position="1320"/>
        <end position="1388"/>
    </location>
</feature>
<feature type="compositionally biased region" description="Low complexity" evidence="1">
    <location>
        <begin position="1704"/>
        <end position="1713"/>
    </location>
</feature>
<feature type="compositionally biased region" description="Basic and acidic residues" evidence="1">
    <location>
        <begin position="115"/>
        <end position="128"/>
    </location>
</feature>
<feature type="compositionally biased region" description="Polar residues" evidence="1">
    <location>
        <begin position="1375"/>
        <end position="1384"/>
    </location>
</feature>
<keyword evidence="4" id="KW-1185">Reference proteome</keyword>
<proteinExistence type="predicted"/>
<dbReference type="Gene3D" id="3.90.660.10">
    <property type="match status" value="1"/>
</dbReference>
<dbReference type="GO" id="GO:0016491">
    <property type="term" value="F:oxidoreductase activity"/>
    <property type="evidence" value="ECO:0007669"/>
    <property type="project" value="InterPro"/>
</dbReference>
<evidence type="ECO:0000259" key="2">
    <source>
        <dbReference type="Pfam" id="PF01593"/>
    </source>
</evidence>
<feature type="compositionally biased region" description="Basic and acidic residues" evidence="1">
    <location>
        <begin position="1771"/>
        <end position="1786"/>
    </location>
</feature>
<dbReference type="InterPro" id="IPR002937">
    <property type="entry name" value="Amino_oxidase"/>
</dbReference>
<feature type="compositionally biased region" description="Polar residues" evidence="1">
    <location>
        <begin position="1253"/>
        <end position="1278"/>
    </location>
</feature>
<feature type="region of interest" description="Disordered" evidence="1">
    <location>
        <begin position="1167"/>
        <end position="1221"/>
    </location>
</feature>
<feature type="compositionally biased region" description="Basic and acidic residues" evidence="1">
    <location>
        <begin position="1001"/>
        <end position="1031"/>
    </location>
</feature>
<feature type="domain" description="Amine oxidase" evidence="2">
    <location>
        <begin position="456"/>
        <end position="898"/>
    </location>
</feature>
<gene>
    <name evidence="3" type="ORF">SK128_017220</name>
</gene>
<feature type="region of interest" description="Disordered" evidence="1">
    <location>
        <begin position="954"/>
        <end position="1041"/>
    </location>
</feature>
<dbReference type="InterPro" id="IPR036188">
    <property type="entry name" value="FAD/NAD-bd_sf"/>
</dbReference>
<feature type="region of interest" description="Disordered" evidence="1">
    <location>
        <begin position="108"/>
        <end position="128"/>
    </location>
</feature>
<feature type="region of interest" description="Disordered" evidence="1">
    <location>
        <begin position="1411"/>
        <end position="1475"/>
    </location>
</feature>
<comment type="caution">
    <text evidence="3">The sequence shown here is derived from an EMBL/GenBank/DDBJ whole genome shotgun (WGS) entry which is preliminary data.</text>
</comment>
<feature type="compositionally biased region" description="Low complexity" evidence="1">
    <location>
        <begin position="1198"/>
        <end position="1208"/>
    </location>
</feature>
<accession>A0AAN8WUC8</accession>
<feature type="compositionally biased region" description="Polar residues" evidence="1">
    <location>
        <begin position="1624"/>
        <end position="1643"/>
    </location>
</feature>
<feature type="region of interest" description="Disordered" evidence="1">
    <location>
        <begin position="1617"/>
        <end position="1643"/>
    </location>
</feature>
<feature type="compositionally biased region" description="Polar residues" evidence="1">
    <location>
        <begin position="1686"/>
        <end position="1696"/>
    </location>
</feature>
<dbReference type="Gene3D" id="3.50.50.60">
    <property type="entry name" value="FAD/NAD(P)-binding domain"/>
    <property type="match status" value="1"/>
</dbReference>
<feature type="compositionally biased region" description="Basic residues" evidence="1">
    <location>
        <begin position="1749"/>
        <end position="1770"/>
    </location>
</feature>
<evidence type="ECO:0000256" key="1">
    <source>
        <dbReference type="SAM" id="MobiDB-lite"/>
    </source>
</evidence>
<sequence length="1858" mass="209820">MGYRPLWQVSQTLDMPQYTSCTLCDRTNANTLDHYCLQCPAVRDVLPRDGRIDLHSHKSCFGNTCVDSSLKESSRALQKSDIDVGQISDTDLGRGRLLARGDENIHNTPISANEEFERTAGHDKEEETLDSFHEHKTEGVALGPKENPEEVLVTSDQDMELDVETSTPRTDQKEEEEEDVGGEVYDSTEREPEIYDALTETGIIMSTVGYTKSSDNVEVSTQNYFEETNTEAYAEETEIREGDNIPKTNSSFQGSFSEDVDDFLEIFEVDQNVTEKRNRVKNKKKFRKNVTPRRDIWIQDIVKIIKREKNRGRNRKNRFKKIKKDKLRNRIKNHVTETGHEESFKEDIEVFNTTAVEVNIQRLANFTPREPRQHEVIFVEDGVHIIEDPSDTELVSTVSLWEYLMNYMTGDEPEIPEKTMVIEKRLEHPCDHLPGDYGSWTHRAQPTRVIVMGGGVAGLSALRTLNKLGLTDAVLIEASSRLGGRLHTVRHAEWMVEEGAPTIQGEALNPLYQLAYELNALGFPVLDIDWEDDVVTSDGGMQLPPIIEKGRRIFHQLQNDPRERAALKSFGDKALGDLLATRFDDMWGTTKDDKDKQAWMYYIHQKVSKKFGVNSWMNVAAKDAANFVDLGREYTWSGGMDGLIQYLLHEVSANQLRLSSPVCQVFWNIPSDDGSTLVVLADGTSYRARYVISALPVGVLKERHFATFFPPLPRQLTKALKAVDPGLVDRIALGWPYSWWGPKPFNQQVLWREYNFPHEMEWMSNIVEIRSAPHQPTQLEMEVFGDAAAAMENMDPETLIAHLVTFLRTTNRQYTVNLPTFFHRSKWHQNKWTQGSYQSYMNMDAVDLDVNDRSELRPDLTNSRGQRTLFFSGEHTSSDRFGTVDGALLSGVRAARWVMDDHAKFEKLYVVSDGERRRLRPLNDQKVKIDYFQYFKNPAVAYQAAAILADEKVQRVSSKEEQGERISKVEEKKAARKAAKEARQAAKEARQAERRKKKRGQKDSKEREEKQPLDVQIRAKDGLEKRSRLAEPRYNGPQSQMHTYSDHYPSSNEGQIIAVHPAGHLMPESPYHSIMPMSSERFGPVHINPEPEVAVVYVDPEGNPIDFPSYDYSHPVGYESSDEITVYYVDPSSNEEPDIGAPSSIMYAANPVKTRTHSAIIPPRKSVALPSQVPPNSPHGTNNGSNRSDNNDNEPNRESSSSKSSETVRTSKESSSETQSIQDEVAYLAPEPPKEGNRASQSTLMHKSKPWMHTTSNLAPQPQNSGQVYSPYHTSSSSTVQVPSINQQADLSNTMNHQNLYPQSTNLHYPPVYNYNAGNPQQVNSHVYHPSFPSGNPSMTLHSQSSGNSGSVPNSYTSVPVSDPGNNHDLPSKLGVSTQEQNDQGIRGQDAIGSGLELALPISIDDAIAKRHKKDEEIESQSQNKSDKPEPQRSNKRRPNNGNRKHPEIEKNRGKNKYKNRFNRPKSRVGHNPRFRPNVYRPVMYSPLERHRYSMMEDEPYIIVPQSHLYPRNQYDHGLRKRGREQEDSIYEQRGIKDDDQIMIEDTSANQNSTTDSEEIQTAVIYNITDNTTVDIVDLTSDSAIPVTENKIAVYDNNATVLEVTTVDAVSLQPIPSQRDEASTSHLVHNLPPNSDKTLQTPTVQSVSGIPALSPIPFLYPIPYIGQFMQGIGSVFGNPNALTGVTLNENNVQNPEGPQRAKLSSPSSPQDSAPQEEKKITHNLEETSSQQPTRETSRTEDNLMSSANKKSKNNSRRGGSRKGSNRKRRPSSRESKVVEGLDHEKTDINPQLLTLRQPLSELEGRTDPSHIDQAHEVFEDQTSVHATSESLAAIPNASDEFLFETIITQNKSDYFLQR</sequence>